<gene>
    <name evidence="3" type="ORF">N0B51_10370</name>
</gene>
<feature type="transmembrane region" description="Helical" evidence="1">
    <location>
        <begin position="12"/>
        <end position="35"/>
    </location>
</feature>
<reference evidence="3" key="1">
    <citation type="submission" date="2022-09" db="EMBL/GenBank/DDBJ databases">
        <title>The genome sequence of Tsuneonella sp. YG55.</title>
        <authorList>
            <person name="Liu Y."/>
        </authorList>
    </citation>
    <scope>NUCLEOTIDE SEQUENCE</scope>
    <source>
        <strain evidence="3">YG55</strain>
    </source>
</reference>
<accession>A0A9X3AN85</accession>
<keyword evidence="1" id="KW-1133">Transmembrane helix</keyword>
<dbReference type="AlphaFoldDB" id="A0A9X3AN85"/>
<sequence length="553" mass="59099">MKRPRNSFWLDSGGAVAVTYAIAVLPLIVVAGVAYDYSRMASLDSELQNAADQAALAGVTQLDHEPDACARASQAAVGLLRNLTLLSNDGSGNQVTVTGEEACDAVGRIRFYQDKQKTTAADSYENANYVEVHVDPREAFYALTPVMATFRGSGDMHAAAFAGLNAAICRVPPLMICNPVEPANNVDTMLDFPAEDHLGDGIKLVANDSYTPGAFGFLQTEFGTGANGLLAALGWDVRGGDCESVTGVEIKNGMNASVLDGLNARFDVTGSGQYCPSINGVAGKCSPSVSVRKDLTRQQNNSNWSVYEGNSGNFDIAAYRPTSASLYPNTKTPLVMGLPRDLCHAWSNDGNCSLYNGGQNARVGNGAWDIDAYWRSAFGSNYGGQVSATDYGPFPPGQSYPTRYQVYRWEADQIVAGTMTGSSIAKSVGGNSYAYAQPQPGRSLALANSPYGLVPGVDLDRRRISVAVLNCNALQAKYGNSINNKELEVPTWIDVFLVEPSKSRRKCASGSGCNTVYTEPFDVYVELIDRTDIGGDNGSVTQTVRRDVPYLIE</sequence>
<keyword evidence="4" id="KW-1185">Reference proteome</keyword>
<keyword evidence="1" id="KW-0472">Membrane</keyword>
<protein>
    <submittedName>
        <fullName evidence="3">Tad domain-containing protein</fullName>
    </submittedName>
</protein>
<dbReference type="InterPro" id="IPR028087">
    <property type="entry name" value="Tad_N"/>
</dbReference>
<keyword evidence="1" id="KW-0812">Transmembrane</keyword>
<evidence type="ECO:0000256" key="1">
    <source>
        <dbReference type="SAM" id="Phobius"/>
    </source>
</evidence>
<comment type="caution">
    <text evidence="3">The sequence shown here is derived from an EMBL/GenBank/DDBJ whole genome shotgun (WGS) entry which is preliminary data.</text>
</comment>
<dbReference type="EMBL" id="JAOAMV010000005">
    <property type="protein sequence ID" value="MCT2559382.1"/>
    <property type="molecule type" value="Genomic_DNA"/>
</dbReference>
<name>A0A9X3AN85_9SPHN</name>
<dbReference type="Pfam" id="PF13400">
    <property type="entry name" value="Tad"/>
    <property type="match status" value="1"/>
</dbReference>
<dbReference type="RefSeq" id="WP_259962276.1">
    <property type="nucleotide sequence ID" value="NZ_JAOAMV010000005.1"/>
</dbReference>
<evidence type="ECO:0000259" key="2">
    <source>
        <dbReference type="Pfam" id="PF13400"/>
    </source>
</evidence>
<feature type="domain" description="Putative Flp pilus-assembly TadG-like N-terminal" evidence="2">
    <location>
        <begin position="14"/>
        <end position="60"/>
    </location>
</feature>
<organism evidence="3 4">
    <name type="scientific">Tsuneonella litorea</name>
    <dbReference type="NCBI Taxonomy" id="2976475"/>
    <lineage>
        <taxon>Bacteria</taxon>
        <taxon>Pseudomonadati</taxon>
        <taxon>Pseudomonadota</taxon>
        <taxon>Alphaproteobacteria</taxon>
        <taxon>Sphingomonadales</taxon>
        <taxon>Erythrobacteraceae</taxon>
        <taxon>Tsuneonella</taxon>
    </lineage>
</organism>
<proteinExistence type="predicted"/>
<evidence type="ECO:0000313" key="3">
    <source>
        <dbReference type="EMBL" id="MCT2559382.1"/>
    </source>
</evidence>
<dbReference type="Proteomes" id="UP001142648">
    <property type="component" value="Unassembled WGS sequence"/>
</dbReference>
<evidence type="ECO:0000313" key="4">
    <source>
        <dbReference type="Proteomes" id="UP001142648"/>
    </source>
</evidence>